<keyword evidence="5" id="KW-1185">Reference proteome</keyword>
<dbReference type="PANTHER" id="PTHR30055:SF235">
    <property type="entry name" value="TRANSCRIPTIONAL REGULATORY PROTEIN"/>
    <property type="match status" value="1"/>
</dbReference>
<dbReference type="PRINTS" id="PR00455">
    <property type="entry name" value="HTHTETR"/>
</dbReference>
<accession>A0ABU2L0D3</accession>
<dbReference type="Proteomes" id="UP001183226">
    <property type="component" value="Unassembled WGS sequence"/>
</dbReference>
<name>A0ABU2L0D3_9ACTN</name>
<dbReference type="SUPFAM" id="SSF46689">
    <property type="entry name" value="Homeodomain-like"/>
    <property type="match status" value="1"/>
</dbReference>
<comment type="caution">
    <text evidence="4">The sequence shown here is derived from an EMBL/GenBank/DDBJ whole genome shotgun (WGS) entry which is preliminary data.</text>
</comment>
<dbReference type="InterPro" id="IPR001647">
    <property type="entry name" value="HTH_TetR"/>
</dbReference>
<feature type="domain" description="HTH tetR-type" evidence="3">
    <location>
        <begin position="18"/>
        <end position="78"/>
    </location>
</feature>
<dbReference type="InterPro" id="IPR036271">
    <property type="entry name" value="Tet_transcr_reg_TetR-rel_C_sf"/>
</dbReference>
<evidence type="ECO:0000313" key="4">
    <source>
        <dbReference type="EMBL" id="MDT0304798.1"/>
    </source>
</evidence>
<evidence type="ECO:0000256" key="1">
    <source>
        <dbReference type="ARBA" id="ARBA00023125"/>
    </source>
</evidence>
<dbReference type="Gene3D" id="1.10.357.10">
    <property type="entry name" value="Tetracycline Repressor, domain 2"/>
    <property type="match status" value="1"/>
</dbReference>
<proteinExistence type="predicted"/>
<dbReference type="InterPro" id="IPR050109">
    <property type="entry name" value="HTH-type_TetR-like_transc_reg"/>
</dbReference>
<keyword evidence="1 2" id="KW-0238">DNA-binding</keyword>
<sequence length="206" mass="22172">MNRTDADGSCPGRVRDREATRQRILASARELFTQEGYAQVSSRRIAAEAGVNVALINRYFGAKRGLLAEVVAEDASFPGVFEGDRDTLPRRVAEHVVHRTLGEGTPLQRALMHSIGDPDLRSVFEERLQSAIIGPLSDYIGGADARTRATLVAGLLIGIGNVRRMGGADSLIEHDPQALTRRLTGIIERCLDEGAAGGGAAERLDE</sequence>
<dbReference type="Pfam" id="PF17920">
    <property type="entry name" value="TetR_C_16"/>
    <property type="match status" value="1"/>
</dbReference>
<dbReference type="Pfam" id="PF00440">
    <property type="entry name" value="TetR_N"/>
    <property type="match status" value="1"/>
</dbReference>
<protein>
    <submittedName>
        <fullName evidence="4">TetR family transcriptional regulator</fullName>
    </submittedName>
</protein>
<feature type="DNA-binding region" description="H-T-H motif" evidence="2">
    <location>
        <begin position="41"/>
        <end position="60"/>
    </location>
</feature>
<dbReference type="InterPro" id="IPR041678">
    <property type="entry name" value="TetR_C_16"/>
</dbReference>
<dbReference type="InterPro" id="IPR009057">
    <property type="entry name" value="Homeodomain-like_sf"/>
</dbReference>
<dbReference type="SUPFAM" id="SSF48498">
    <property type="entry name" value="Tetracyclin repressor-like, C-terminal domain"/>
    <property type="match status" value="1"/>
</dbReference>
<dbReference type="PROSITE" id="PS50977">
    <property type="entry name" value="HTH_TETR_2"/>
    <property type="match status" value="1"/>
</dbReference>
<reference evidence="5" key="1">
    <citation type="submission" date="2023-07" db="EMBL/GenBank/DDBJ databases">
        <title>30 novel species of actinomycetes from the DSMZ collection.</title>
        <authorList>
            <person name="Nouioui I."/>
        </authorList>
    </citation>
    <scope>NUCLEOTIDE SEQUENCE [LARGE SCALE GENOMIC DNA]</scope>
    <source>
        <strain evidence="5">DSM 45055</strain>
    </source>
</reference>
<gene>
    <name evidence="4" type="ORF">RM446_21990</name>
</gene>
<evidence type="ECO:0000256" key="2">
    <source>
        <dbReference type="PROSITE-ProRule" id="PRU00335"/>
    </source>
</evidence>
<dbReference type="RefSeq" id="WP_311547298.1">
    <property type="nucleotide sequence ID" value="NZ_JAVREK010000029.1"/>
</dbReference>
<dbReference type="PANTHER" id="PTHR30055">
    <property type="entry name" value="HTH-TYPE TRANSCRIPTIONAL REGULATOR RUTR"/>
    <property type="match status" value="1"/>
</dbReference>
<dbReference type="EMBL" id="JAVREK010000029">
    <property type="protein sequence ID" value="MDT0304798.1"/>
    <property type="molecule type" value="Genomic_DNA"/>
</dbReference>
<evidence type="ECO:0000259" key="3">
    <source>
        <dbReference type="PROSITE" id="PS50977"/>
    </source>
</evidence>
<organism evidence="4 5">
    <name type="scientific">Streptomonospora wellingtoniae</name>
    <dbReference type="NCBI Taxonomy" id="3075544"/>
    <lineage>
        <taxon>Bacteria</taxon>
        <taxon>Bacillati</taxon>
        <taxon>Actinomycetota</taxon>
        <taxon>Actinomycetes</taxon>
        <taxon>Streptosporangiales</taxon>
        <taxon>Nocardiopsidaceae</taxon>
        <taxon>Streptomonospora</taxon>
    </lineage>
</organism>
<evidence type="ECO:0000313" key="5">
    <source>
        <dbReference type="Proteomes" id="UP001183226"/>
    </source>
</evidence>